<dbReference type="HOGENOM" id="CLU_1130989_0_0_1"/>
<dbReference type="GeneID" id="7840236"/>
<dbReference type="Proteomes" id="UP000009168">
    <property type="component" value="Unassembled WGS sequence"/>
</dbReference>
<dbReference type="KEGG" id="tet:TTHERM_01109850"/>
<reference evidence="3" key="1">
    <citation type="journal article" date="2006" name="PLoS Biol.">
        <title>Macronuclear genome sequence of the ciliate Tetrahymena thermophila, a model eukaryote.</title>
        <authorList>
            <person name="Eisen J.A."/>
            <person name="Coyne R.S."/>
            <person name="Wu M."/>
            <person name="Wu D."/>
            <person name="Thiagarajan M."/>
            <person name="Wortman J.R."/>
            <person name="Badger J.H."/>
            <person name="Ren Q."/>
            <person name="Amedeo P."/>
            <person name="Jones K.M."/>
            <person name="Tallon L.J."/>
            <person name="Delcher A.L."/>
            <person name="Salzberg S.L."/>
            <person name="Silva J.C."/>
            <person name="Haas B.J."/>
            <person name="Majoros W.H."/>
            <person name="Farzad M."/>
            <person name="Carlton J.M."/>
            <person name="Smith R.K. Jr."/>
            <person name="Garg J."/>
            <person name="Pearlman R.E."/>
            <person name="Karrer K.M."/>
            <person name="Sun L."/>
            <person name="Manning G."/>
            <person name="Elde N.C."/>
            <person name="Turkewitz A.P."/>
            <person name="Asai D.J."/>
            <person name="Wilkes D.E."/>
            <person name="Wang Y."/>
            <person name="Cai H."/>
            <person name="Collins K."/>
            <person name="Stewart B.A."/>
            <person name="Lee S.R."/>
            <person name="Wilamowska K."/>
            <person name="Weinberg Z."/>
            <person name="Ruzzo W.L."/>
            <person name="Wloga D."/>
            <person name="Gaertig J."/>
            <person name="Frankel J."/>
            <person name="Tsao C.-C."/>
            <person name="Gorovsky M.A."/>
            <person name="Keeling P.J."/>
            <person name="Waller R.F."/>
            <person name="Patron N.J."/>
            <person name="Cherry J.M."/>
            <person name="Stover N.A."/>
            <person name="Krieger C.J."/>
            <person name="del Toro C."/>
            <person name="Ryder H.F."/>
            <person name="Williamson S.C."/>
            <person name="Barbeau R.A."/>
            <person name="Hamilton E.P."/>
            <person name="Orias E."/>
        </authorList>
    </citation>
    <scope>NUCLEOTIDE SEQUENCE [LARGE SCALE GENOMIC DNA]</scope>
    <source>
        <strain evidence="3">SB210</strain>
    </source>
</reference>
<keyword evidence="3" id="KW-1185">Reference proteome</keyword>
<accession>Q22B70</accession>
<protein>
    <submittedName>
        <fullName evidence="2">Uncharacterized protein</fullName>
    </submittedName>
</protein>
<organism evidence="2 3">
    <name type="scientific">Tetrahymena thermophila (strain SB210)</name>
    <dbReference type="NCBI Taxonomy" id="312017"/>
    <lineage>
        <taxon>Eukaryota</taxon>
        <taxon>Sar</taxon>
        <taxon>Alveolata</taxon>
        <taxon>Ciliophora</taxon>
        <taxon>Intramacronucleata</taxon>
        <taxon>Oligohymenophorea</taxon>
        <taxon>Hymenostomatida</taxon>
        <taxon>Tetrahymenina</taxon>
        <taxon>Tetrahymenidae</taxon>
        <taxon>Tetrahymena</taxon>
    </lineage>
</organism>
<dbReference type="RefSeq" id="XP_001030194.3">
    <property type="nucleotide sequence ID" value="XM_001030194.4"/>
</dbReference>
<sequence>MKTIIQMVGIFGIFQYGLYMYSKHHQRVKVEKALLKKRYILYKNYQGKFQRSPQIFEKLLQECSPFIKVNNQIKIVYEDPEITQDSEQQLYIVGIELNDEQQQQAAKKIVSKQKEYKLAEIPETNYLICTEPAQNIGDTPFNEFIEDIIIQAFKSILNSDKLDAQGQYIEKQSYDSVGNLQQVEISYPVEFRLEKYINHSLIIEKLRKQEEIRKKQEEQRKKEEEAERKRQEQQLKQQQQKSKKWF</sequence>
<feature type="compositionally biased region" description="Basic and acidic residues" evidence="1">
    <location>
        <begin position="213"/>
        <end position="233"/>
    </location>
</feature>
<dbReference type="EMBL" id="GG662565">
    <property type="protein sequence ID" value="EAR82531.3"/>
    <property type="molecule type" value="Genomic_DNA"/>
</dbReference>
<name>Q22B70_TETTS</name>
<evidence type="ECO:0000256" key="1">
    <source>
        <dbReference type="SAM" id="MobiDB-lite"/>
    </source>
</evidence>
<dbReference type="AlphaFoldDB" id="Q22B70"/>
<feature type="region of interest" description="Disordered" evidence="1">
    <location>
        <begin position="213"/>
        <end position="246"/>
    </location>
</feature>
<evidence type="ECO:0000313" key="3">
    <source>
        <dbReference type="Proteomes" id="UP000009168"/>
    </source>
</evidence>
<proteinExistence type="predicted"/>
<gene>
    <name evidence="2" type="ORF">TTHERM_01109850</name>
</gene>
<dbReference type="Gene3D" id="3.20.80.10">
    <property type="entry name" value="Regulatory factor, effector binding domain"/>
    <property type="match status" value="1"/>
</dbReference>
<evidence type="ECO:0000313" key="2">
    <source>
        <dbReference type="EMBL" id="EAR82531.3"/>
    </source>
</evidence>
<dbReference type="InParanoid" id="Q22B70"/>
<dbReference type="InterPro" id="IPR011256">
    <property type="entry name" value="Reg_factor_effector_dom_sf"/>
</dbReference>